<sequence>MAVNQTAVLRWGSEIEEMAVNQTPALKVGFCLLAFHGRISSLQPHFQHLPTLPLRLLFSASSHNP</sequence>
<organism evidence="1 2">
    <name type="scientific">Gossypium barbadense</name>
    <name type="common">Sea Island cotton</name>
    <name type="synonym">Hibiscus barbadensis</name>
    <dbReference type="NCBI Taxonomy" id="3634"/>
    <lineage>
        <taxon>Eukaryota</taxon>
        <taxon>Viridiplantae</taxon>
        <taxon>Streptophyta</taxon>
        <taxon>Embryophyta</taxon>
        <taxon>Tracheophyta</taxon>
        <taxon>Spermatophyta</taxon>
        <taxon>Magnoliopsida</taxon>
        <taxon>eudicotyledons</taxon>
        <taxon>Gunneridae</taxon>
        <taxon>Pentapetalae</taxon>
        <taxon>rosids</taxon>
        <taxon>malvids</taxon>
        <taxon>Malvales</taxon>
        <taxon>Malvaceae</taxon>
        <taxon>Malvoideae</taxon>
        <taxon>Gossypium</taxon>
    </lineage>
</organism>
<evidence type="ECO:0000313" key="1">
    <source>
        <dbReference type="EMBL" id="PPS10899.1"/>
    </source>
</evidence>
<name>A0A2P5Y5N4_GOSBA</name>
<dbReference type="EMBL" id="KZ663665">
    <property type="protein sequence ID" value="PPS10899.1"/>
    <property type="molecule type" value="Genomic_DNA"/>
</dbReference>
<dbReference type="Proteomes" id="UP000239757">
    <property type="component" value="Unassembled WGS sequence"/>
</dbReference>
<dbReference type="AlphaFoldDB" id="A0A2P5Y5N4"/>
<reference evidence="1 2" key="1">
    <citation type="submission" date="2015-01" db="EMBL/GenBank/DDBJ databases">
        <title>Genome of allotetraploid Gossypium barbadense reveals genomic plasticity and fiber elongation in cotton evolution.</title>
        <authorList>
            <person name="Chen X."/>
            <person name="Liu X."/>
            <person name="Zhao B."/>
            <person name="Zheng H."/>
            <person name="Hu Y."/>
            <person name="Lu G."/>
            <person name="Yang C."/>
            <person name="Chen J."/>
            <person name="Shan C."/>
            <person name="Zhang L."/>
            <person name="Zhou Y."/>
            <person name="Wang L."/>
            <person name="Guo W."/>
            <person name="Bai Y."/>
            <person name="Ruan J."/>
            <person name="Shangguan X."/>
            <person name="Mao Y."/>
            <person name="Jiang J."/>
            <person name="Zhu Y."/>
            <person name="Lei J."/>
            <person name="Kang H."/>
            <person name="Chen S."/>
            <person name="He X."/>
            <person name="Wang R."/>
            <person name="Wang Y."/>
            <person name="Chen J."/>
            <person name="Wang L."/>
            <person name="Yu S."/>
            <person name="Wang B."/>
            <person name="Wei J."/>
            <person name="Song S."/>
            <person name="Lu X."/>
            <person name="Gao Z."/>
            <person name="Gu W."/>
            <person name="Deng X."/>
            <person name="Ma D."/>
            <person name="Wang S."/>
            <person name="Liang W."/>
            <person name="Fang L."/>
            <person name="Cai C."/>
            <person name="Zhu X."/>
            <person name="Zhou B."/>
            <person name="Zhang Y."/>
            <person name="Chen Z."/>
            <person name="Xu S."/>
            <person name="Zhu R."/>
            <person name="Wang S."/>
            <person name="Zhang T."/>
            <person name="Zhao G."/>
        </authorList>
    </citation>
    <scope>NUCLEOTIDE SEQUENCE [LARGE SCALE GENOMIC DNA]</scope>
    <source>
        <strain evidence="2">cv. Xinhai21</strain>
        <tissue evidence="1">Leaf</tissue>
    </source>
</reference>
<accession>A0A2P5Y5N4</accession>
<protein>
    <submittedName>
        <fullName evidence="1">Uncharacterized protein</fullName>
    </submittedName>
</protein>
<proteinExistence type="predicted"/>
<gene>
    <name evidence="1" type="ORF">GOBAR_AA09755</name>
</gene>
<evidence type="ECO:0000313" key="2">
    <source>
        <dbReference type="Proteomes" id="UP000239757"/>
    </source>
</evidence>